<feature type="region of interest" description="Disordered" evidence="1">
    <location>
        <begin position="656"/>
        <end position="695"/>
    </location>
</feature>
<evidence type="ECO:0000313" key="2">
    <source>
        <dbReference type="EMBL" id="RDL40919.1"/>
    </source>
</evidence>
<dbReference type="EMBL" id="NPIC01000001">
    <property type="protein sequence ID" value="RDL40919.1"/>
    <property type="molecule type" value="Genomic_DNA"/>
</dbReference>
<gene>
    <name evidence="2" type="ORF">BP5553_00898</name>
</gene>
<feature type="compositionally biased region" description="Polar residues" evidence="1">
    <location>
        <begin position="22"/>
        <end position="32"/>
    </location>
</feature>
<feature type="compositionally biased region" description="Polar residues" evidence="1">
    <location>
        <begin position="829"/>
        <end position="839"/>
    </location>
</feature>
<keyword evidence="3" id="KW-1185">Reference proteome</keyword>
<dbReference type="Proteomes" id="UP000254866">
    <property type="component" value="Unassembled WGS sequence"/>
</dbReference>
<protein>
    <submittedName>
        <fullName evidence="2">Uncharacterized protein</fullName>
    </submittedName>
</protein>
<name>A0A370TZH0_9HELO</name>
<feature type="region of interest" description="Disordered" evidence="1">
    <location>
        <begin position="1303"/>
        <end position="1394"/>
    </location>
</feature>
<feature type="compositionally biased region" description="Basic residues" evidence="1">
    <location>
        <begin position="1310"/>
        <end position="1320"/>
    </location>
</feature>
<feature type="compositionally biased region" description="Low complexity" evidence="1">
    <location>
        <begin position="674"/>
        <end position="692"/>
    </location>
</feature>
<dbReference type="GeneID" id="43593747"/>
<feature type="compositionally biased region" description="Basic and acidic residues" evidence="1">
    <location>
        <begin position="1321"/>
        <end position="1352"/>
    </location>
</feature>
<evidence type="ECO:0000313" key="3">
    <source>
        <dbReference type="Proteomes" id="UP000254866"/>
    </source>
</evidence>
<proteinExistence type="predicted"/>
<dbReference type="PANTHER" id="PTHR42064:SF1">
    <property type="entry name" value="YALI0F28677P"/>
    <property type="match status" value="1"/>
</dbReference>
<feature type="compositionally biased region" description="Acidic residues" evidence="1">
    <location>
        <begin position="753"/>
        <end position="769"/>
    </location>
</feature>
<feature type="region of interest" description="Disordered" evidence="1">
    <location>
        <begin position="1"/>
        <end position="98"/>
    </location>
</feature>
<feature type="region of interest" description="Disordered" evidence="1">
    <location>
        <begin position="753"/>
        <end position="781"/>
    </location>
</feature>
<dbReference type="PANTHER" id="PTHR42064">
    <property type="entry name" value="YALI0F28677P"/>
    <property type="match status" value="1"/>
</dbReference>
<evidence type="ECO:0000256" key="1">
    <source>
        <dbReference type="SAM" id="MobiDB-lite"/>
    </source>
</evidence>
<feature type="compositionally biased region" description="Polar residues" evidence="1">
    <location>
        <begin position="74"/>
        <end position="85"/>
    </location>
</feature>
<sequence>MIHMQRSLSLPGPAHASPPVSPTITHVSSRSPTPSPLDNHKHTASQQHHRYRSPSPSRPPTSYKEPPSERARTRQTSPSPVSTRQEIPPTAQAEANSEVIRPPLKLPPLPLLQDISQYTNPQLATVTAATASTTLEELAHLVRLSTYQEKKRTYSRVRLQRSLVSTALSARLARCGELAHRTLVDNFRGDEKKSFANLYNGIHDVRNSCDATRRYALLEPDLDGGRSSLSGEQTGSLSTFMHEIPHRSRDTLLRFLTQIRTNPDYLASRISSLSSTELSALTVFHQGLEAVDSVLPFHNRSKAHIPGNHRNAAQAPTAVERLLSFQRHDPLSALIHTCFANSAGPDSQEDLRRTDVWATTCARLINESKTGVDPFICSVLNVWTAMRDWSGRSNMEWYLMKILEDGAFLLEKAEDQAGTRIHVEPRNAKDSIAADEFYTAAVQGLFEIVDDPGAGGIPEGLLELGNAILRKLDPKKHMPTRIFLVSKWLFSVFLLNVIIHPESYGMMSEYHITEYGRQKILKEVAMRATKFVIDMVWGNSSSTPLLIKGHIENIMSRFRSSRTSKSKAKLLPARSITSLRETVEVHPYLVLAPSDLLTLVNALFPERRPPSSSLAKDIHGLRSSASSVSGFSVTPSIPVPTPRTAFDNASVISNSGSSVVSDITTSREPLLDENSNSVPRHSSHSMSSSNPNQRLSLYEDDGFELRIAVDEMTQTLGLDGISGTCHACAERWAVLFISPDGQSLSAHMLHDPEDDLEEEEFTTSSDSDEGIPNSRPDLDKDYHQLRDSILKLVEDYEIPQSMNSRAESKTFSNRTSTLESPRKKHRSRPGSSAKTTSKNPYRPRQPSPGTATKHIDLRLRYDSESERQSDEELPSVLIAMLEAARSQCEAQSDFVNAHLYWKTLDQLHQLSSPSLKRDGFASLLSIFSRGPRDSIRRSASAIEEYDAWLVWLKQSQERHDVTIESMMKRLKALRDKMWYVTDVRNSAAYEGARNIAVALKCMASPKKASYLPPAGIRPRNMSRSSANNFLLKTEAQVMDMMAAAEDQGGPNKLSDEQSEKTLRWLSQFGIENFCKGEERIHRFCLEIETCINKLVGDNLMDGPVLWSSELYSRDRRLLDGGRQKGDLFINGFGALNMSGDDLVEPDSGRRSLRSTNFSRPGLQDLRAMSTRNQSQQSFDSGRFSMSRMSINGDLMDSQDYFGMASPVLTIDSSTTFWSPFQTRAQSPTTSISSARPGTASSTNETVMLKEERAAQAKQRFLIDLKQTLTSLLLSDLGMLVFARGSETDSWFAGDLGQDCMERRERADQKARRKIKRRTLEKKKSFKDLRGAHKVELSGERPDSSMEKMDRSSPSRSRHSSERGGGSQAGAESSSTSEVGGRGSRKSIPKDLSSPDFPYRQAFQRLLRMFSVHPNPYAKLNALYELEHLIIAFLTPSAPRRPRFRQDTLTSTAPPEVQHVSAFGHSDTMPAAPRAKNLEEAIDNCKERRSQTLNQSEAASPVYRTTERSTNAPNPASTDMIVEVLQDLFRDPDIRPKTVFRDLQFIASFVPAAILDKTERGKAFWDAALAALGLKQDVCRTLIEIADEVVVYYTQTRKMTSSSTEPIPPTSNGEVMKYSMQDAANMWTITAKEGDPVAERELAIFYLTHPELVERVTAPLSKPRETFKAQVMEMHGGGSTGKEERDRERSDPATMCAAYHWMELSALGGDGLAKTYLRQREELNAIP</sequence>
<comment type="caution">
    <text evidence="2">The sequence shown here is derived from an EMBL/GenBank/DDBJ whole genome shotgun (WGS) entry which is preliminary data.</text>
</comment>
<dbReference type="RefSeq" id="XP_031873575.1">
    <property type="nucleotide sequence ID" value="XM_032009521.1"/>
</dbReference>
<feature type="compositionally biased region" description="Polar residues" evidence="1">
    <location>
        <begin position="801"/>
        <end position="819"/>
    </location>
</feature>
<feature type="compositionally biased region" description="Low complexity" evidence="1">
    <location>
        <begin position="1368"/>
        <end position="1377"/>
    </location>
</feature>
<dbReference type="OrthoDB" id="3548913at2759"/>
<dbReference type="STRING" id="2656787.A0A370TZH0"/>
<feature type="region of interest" description="Disordered" evidence="1">
    <location>
        <begin position="1486"/>
        <end position="1514"/>
    </location>
</feature>
<accession>A0A370TZH0</accession>
<reference evidence="2 3" key="1">
    <citation type="journal article" date="2018" name="IMA Fungus">
        <title>IMA Genome-F 9: Draft genome sequence of Annulohypoxylon stygium, Aspergillus mulundensis, Berkeleyomyces basicola (syn. Thielaviopsis basicola), Ceratocystis smalleyi, two Cercospora beticola strains, Coleophoma cylindrospora, Fusarium fracticaudum, Phialophora cf. hyalina, and Morchella septimelata.</title>
        <authorList>
            <person name="Wingfield B.D."/>
            <person name="Bills G.F."/>
            <person name="Dong Y."/>
            <person name="Huang W."/>
            <person name="Nel W.J."/>
            <person name="Swalarsk-Parry B.S."/>
            <person name="Vaghefi N."/>
            <person name="Wilken P.M."/>
            <person name="An Z."/>
            <person name="de Beer Z.W."/>
            <person name="De Vos L."/>
            <person name="Chen L."/>
            <person name="Duong T.A."/>
            <person name="Gao Y."/>
            <person name="Hammerbacher A."/>
            <person name="Kikkert J.R."/>
            <person name="Li Y."/>
            <person name="Li H."/>
            <person name="Li K."/>
            <person name="Li Q."/>
            <person name="Liu X."/>
            <person name="Ma X."/>
            <person name="Naidoo K."/>
            <person name="Pethybridge S.J."/>
            <person name="Sun J."/>
            <person name="Steenkamp E.T."/>
            <person name="van der Nest M.A."/>
            <person name="van Wyk S."/>
            <person name="Wingfield M.J."/>
            <person name="Xiong C."/>
            <person name="Yue Q."/>
            <person name="Zhang X."/>
        </authorList>
    </citation>
    <scope>NUCLEOTIDE SEQUENCE [LARGE SCALE GENOMIC DNA]</scope>
    <source>
        <strain evidence="2 3">BP 5553</strain>
    </source>
</reference>
<feature type="region of interest" description="Disordered" evidence="1">
    <location>
        <begin position="801"/>
        <end position="855"/>
    </location>
</feature>
<organism evidence="2 3">
    <name type="scientific">Venustampulla echinocandica</name>
    <dbReference type="NCBI Taxonomy" id="2656787"/>
    <lineage>
        <taxon>Eukaryota</taxon>
        <taxon>Fungi</taxon>
        <taxon>Dikarya</taxon>
        <taxon>Ascomycota</taxon>
        <taxon>Pezizomycotina</taxon>
        <taxon>Leotiomycetes</taxon>
        <taxon>Helotiales</taxon>
        <taxon>Pleuroascaceae</taxon>
        <taxon>Venustampulla</taxon>
    </lineage>
</organism>